<evidence type="ECO:0000313" key="2">
    <source>
        <dbReference type="EMBL" id="RAR12964.1"/>
    </source>
</evidence>
<gene>
    <name evidence="2" type="ORF">DDE83_003628</name>
</gene>
<keyword evidence="3" id="KW-1185">Reference proteome</keyword>
<reference evidence="3" key="1">
    <citation type="submission" date="2018-05" db="EMBL/GenBank/DDBJ databases">
        <title>Draft genome sequence of Stemphylium lycopersici strain CIDEFI 213.</title>
        <authorList>
            <person name="Medina R."/>
            <person name="Franco M.E.E."/>
            <person name="Lucentini C.G."/>
            <person name="Saparrat M.C.N."/>
            <person name="Balatti P.A."/>
        </authorList>
    </citation>
    <scope>NUCLEOTIDE SEQUENCE [LARGE SCALE GENOMIC DNA]</scope>
    <source>
        <strain evidence="3">CIDEFI 213</strain>
    </source>
</reference>
<name>A0A364N6K8_STELY</name>
<evidence type="ECO:0000256" key="1">
    <source>
        <dbReference type="SAM" id="MobiDB-lite"/>
    </source>
</evidence>
<sequence length="235" mass="26231">MTSTNADITMYDETNRESVADAPVPNALPLGVGSNNTPALAGQTVEDAYAPGKKTARRPKPKALLRNKTMVARVTWSKISRPEADLDTLIAAGRVELKSFDIKMAKWQRDGKPACGNCGAKHAPPCLSRDDVDLLRLKRALLRSYEEEQKRVNNLEPWRHRGGTRTEPEAHPYEVTANGVPLLPTDHPRSKTWNAFARHIIASAAPAATVLFHSMQDEDDTRDAPQRPERRRKRR</sequence>
<feature type="region of interest" description="Disordered" evidence="1">
    <location>
        <begin position="213"/>
        <end position="235"/>
    </location>
</feature>
<evidence type="ECO:0000313" key="3">
    <source>
        <dbReference type="Proteomes" id="UP000249619"/>
    </source>
</evidence>
<protein>
    <submittedName>
        <fullName evidence="2">Uncharacterized protein</fullName>
    </submittedName>
</protein>
<proteinExistence type="predicted"/>
<dbReference type="Proteomes" id="UP000249619">
    <property type="component" value="Unassembled WGS sequence"/>
</dbReference>
<feature type="region of interest" description="Disordered" evidence="1">
    <location>
        <begin position="1"/>
        <end position="39"/>
    </location>
</feature>
<organism evidence="2 3">
    <name type="scientific">Stemphylium lycopersici</name>
    <name type="common">Tomato gray leaf spot disease fungus</name>
    <name type="synonym">Thyrospora lycopersici</name>
    <dbReference type="NCBI Taxonomy" id="183478"/>
    <lineage>
        <taxon>Eukaryota</taxon>
        <taxon>Fungi</taxon>
        <taxon>Dikarya</taxon>
        <taxon>Ascomycota</taxon>
        <taxon>Pezizomycotina</taxon>
        <taxon>Dothideomycetes</taxon>
        <taxon>Pleosporomycetidae</taxon>
        <taxon>Pleosporales</taxon>
        <taxon>Pleosporineae</taxon>
        <taxon>Pleosporaceae</taxon>
        <taxon>Stemphylium</taxon>
    </lineage>
</organism>
<dbReference type="EMBL" id="QGDH01000042">
    <property type="protein sequence ID" value="RAR12964.1"/>
    <property type="molecule type" value="Genomic_DNA"/>
</dbReference>
<accession>A0A364N6K8</accession>
<dbReference type="AlphaFoldDB" id="A0A364N6K8"/>
<comment type="caution">
    <text evidence="2">The sequence shown here is derived from an EMBL/GenBank/DDBJ whole genome shotgun (WGS) entry which is preliminary data.</text>
</comment>